<dbReference type="InterPro" id="IPR021731">
    <property type="entry name" value="AMIN_dom"/>
</dbReference>
<protein>
    <submittedName>
        <fullName evidence="4">AMIN domain-containing protein</fullName>
    </submittedName>
</protein>
<dbReference type="Proteomes" id="UP000029920">
    <property type="component" value="Unassembled WGS sequence"/>
</dbReference>
<dbReference type="RefSeq" id="WP_034551993.1">
    <property type="nucleotide sequence ID" value="NZ_JRPC02000001.1"/>
</dbReference>
<name>A0A4V6I6V3_9HELI</name>
<proteinExistence type="predicted"/>
<dbReference type="EMBL" id="JRPC02000001">
    <property type="protein sequence ID" value="TLE17275.1"/>
    <property type="molecule type" value="Genomic_DNA"/>
</dbReference>
<keyword evidence="2" id="KW-0732">Signal</keyword>
<organism evidence="4 5">
    <name type="scientific">Helicobacter apodemus</name>
    <dbReference type="NCBI Taxonomy" id="135569"/>
    <lineage>
        <taxon>Bacteria</taxon>
        <taxon>Pseudomonadati</taxon>
        <taxon>Campylobacterota</taxon>
        <taxon>Epsilonproteobacteria</taxon>
        <taxon>Campylobacterales</taxon>
        <taxon>Helicobacteraceae</taxon>
        <taxon>Helicobacter</taxon>
    </lineage>
</organism>
<evidence type="ECO:0000313" key="4">
    <source>
        <dbReference type="EMBL" id="TLE17275.1"/>
    </source>
</evidence>
<comment type="caution">
    <text evidence="4">The sequence shown here is derived from an EMBL/GenBank/DDBJ whole genome shotgun (WGS) entry which is preliminary data.</text>
</comment>
<feature type="chain" id="PRO_5020993947" evidence="2">
    <location>
        <begin position="18"/>
        <end position="238"/>
    </location>
</feature>
<evidence type="ECO:0000256" key="1">
    <source>
        <dbReference type="SAM" id="MobiDB-lite"/>
    </source>
</evidence>
<sequence>MKRIILLFALTSLLANEAQKLPNIPTLNIDSDPTPTIDTTNNTGNTQTSQPLRNPFDALVTPKSSGQLSNLPDLNLFTKTEITLPSTARKIKKITIDYQNLDGSITTFEKVLDGNIDWHLPLILAQEIQLPNTQAVAKSNFTLGDSFSFDINKQKVILKTSFTLIRNFTLTSPTRLILDFKSIANKPLTESLTTNLPVITEVTLETHLDFYRITLSLDGQYNYSIKSDKEEALEIDLY</sequence>
<feature type="signal peptide" evidence="2">
    <location>
        <begin position="1"/>
        <end position="17"/>
    </location>
</feature>
<gene>
    <name evidence="4" type="ORF">LS72_000580</name>
</gene>
<evidence type="ECO:0000259" key="3">
    <source>
        <dbReference type="Pfam" id="PF11741"/>
    </source>
</evidence>
<dbReference type="Pfam" id="PF11741">
    <property type="entry name" value="AMIN"/>
    <property type="match status" value="1"/>
</dbReference>
<dbReference type="AlphaFoldDB" id="A0A4V6I6V3"/>
<feature type="compositionally biased region" description="Low complexity" evidence="1">
    <location>
        <begin position="28"/>
        <end position="51"/>
    </location>
</feature>
<reference evidence="4 5" key="1">
    <citation type="journal article" date="2014" name="Genome Announc.">
        <title>Draft genome sequences of eight enterohepatic helicobacter species isolated from both laboratory and wild rodents.</title>
        <authorList>
            <person name="Sheh A."/>
            <person name="Shen Z."/>
            <person name="Fox J.G."/>
        </authorList>
    </citation>
    <scope>NUCLEOTIDE SEQUENCE [LARGE SCALE GENOMIC DNA]</scope>
    <source>
        <strain evidence="4 5">MIT-03-7007</strain>
    </source>
</reference>
<evidence type="ECO:0000313" key="5">
    <source>
        <dbReference type="Proteomes" id="UP000029920"/>
    </source>
</evidence>
<keyword evidence="5" id="KW-1185">Reference proteome</keyword>
<feature type="domain" description="AMIN" evidence="3">
    <location>
        <begin position="153"/>
        <end position="237"/>
    </location>
</feature>
<accession>A0A4V6I6V3</accession>
<feature type="region of interest" description="Disordered" evidence="1">
    <location>
        <begin position="24"/>
        <end position="54"/>
    </location>
</feature>
<evidence type="ECO:0000256" key="2">
    <source>
        <dbReference type="SAM" id="SignalP"/>
    </source>
</evidence>